<evidence type="ECO:0000313" key="3">
    <source>
        <dbReference type="EMBL" id="MBB3111891.1"/>
    </source>
</evidence>
<evidence type="ECO:0000256" key="1">
    <source>
        <dbReference type="SAM" id="Phobius"/>
    </source>
</evidence>
<comment type="caution">
    <text evidence="3">The sequence shown here is derived from an EMBL/GenBank/DDBJ whole genome shotgun (WGS) entry which is preliminary data.</text>
</comment>
<feature type="transmembrane region" description="Helical" evidence="1">
    <location>
        <begin position="7"/>
        <end position="26"/>
    </location>
</feature>
<dbReference type="Pfam" id="PF00990">
    <property type="entry name" value="GGDEF"/>
    <property type="match status" value="1"/>
</dbReference>
<gene>
    <name evidence="3" type="ORF">FHS18_003959</name>
</gene>
<accession>A0A7W5B1B9</accession>
<dbReference type="InterPro" id="IPR052163">
    <property type="entry name" value="DGC-Regulatory_Protein"/>
</dbReference>
<organism evidence="3 4">
    <name type="scientific">Paenibacillus phyllosphaerae</name>
    <dbReference type="NCBI Taxonomy" id="274593"/>
    <lineage>
        <taxon>Bacteria</taxon>
        <taxon>Bacillati</taxon>
        <taxon>Bacillota</taxon>
        <taxon>Bacilli</taxon>
        <taxon>Bacillales</taxon>
        <taxon>Paenibacillaceae</taxon>
        <taxon>Paenibacillus</taxon>
    </lineage>
</organism>
<dbReference type="SUPFAM" id="SSF55073">
    <property type="entry name" value="Nucleotide cyclase"/>
    <property type="match status" value="1"/>
</dbReference>
<dbReference type="NCBIfam" id="TIGR00254">
    <property type="entry name" value="GGDEF"/>
    <property type="match status" value="1"/>
</dbReference>
<dbReference type="PANTHER" id="PTHR46663:SF2">
    <property type="entry name" value="GGDEF DOMAIN-CONTAINING PROTEIN"/>
    <property type="match status" value="1"/>
</dbReference>
<evidence type="ECO:0000259" key="2">
    <source>
        <dbReference type="PROSITE" id="PS50887"/>
    </source>
</evidence>
<dbReference type="Gene3D" id="3.30.70.270">
    <property type="match status" value="1"/>
</dbReference>
<dbReference type="EMBL" id="JACHXK010000009">
    <property type="protein sequence ID" value="MBB3111891.1"/>
    <property type="molecule type" value="Genomic_DNA"/>
</dbReference>
<keyword evidence="1" id="KW-0812">Transmembrane</keyword>
<dbReference type="InterPro" id="IPR043128">
    <property type="entry name" value="Rev_trsase/Diguanyl_cyclase"/>
</dbReference>
<feature type="domain" description="GGDEF" evidence="2">
    <location>
        <begin position="90"/>
        <end position="217"/>
    </location>
</feature>
<dbReference type="SMART" id="SM00267">
    <property type="entry name" value="GGDEF"/>
    <property type="match status" value="1"/>
</dbReference>
<dbReference type="RefSeq" id="WP_183601742.1">
    <property type="nucleotide sequence ID" value="NZ_JACHXK010000009.1"/>
</dbReference>
<reference evidence="3 4" key="1">
    <citation type="submission" date="2020-08" db="EMBL/GenBank/DDBJ databases">
        <title>Genomic Encyclopedia of Type Strains, Phase III (KMG-III): the genomes of soil and plant-associated and newly described type strains.</title>
        <authorList>
            <person name="Whitman W."/>
        </authorList>
    </citation>
    <scope>NUCLEOTIDE SEQUENCE [LARGE SCALE GENOMIC DNA]</scope>
    <source>
        <strain evidence="3 4">CECT 5862</strain>
    </source>
</reference>
<dbReference type="Proteomes" id="UP000570361">
    <property type="component" value="Unassembled WGS sequence"/>
</dbReference>
<dbReference type="PROSITE" id="PS50887">
    <property type="entry name" value="GGDEF"/>
    <property type="match status" value="1"/>
</dbReference>
<proteinExistence type="predicted"/>
<name>A0A7W5B1B9_9BACL</name>
<dbReference type="InterPro" id="IPR000160">
    <property type="entry name" value="GGDEF_dom"/>
</dbReference>
<dbReference type="InterPro" id="IPR029787">
    <property type="entry name" value="Nucleotide_cyclase"/>
</dbReference>
<keyword evidence="4" id="KW-1185">Reference proteome</keyword>
<protein>
    <submittedName>
        <fullName evidence="3">Diguanylate cyclase (GGDEF)-like protein</fullName>
    </submittedName>
</protein>
<keyword evidence="1" id="KW-1133">Transmembrane helix</keyword>
<evidence type="ECO:0000313" key="4">
    <source>
        <dbReference type="Proteomes" id="UP000570361"/>
    </source>
</evidence>
<keyword evidence="1" id="KW-0472">Membrane</keyword>
<dbReference type="AlphaFoldDB" id="A0A7W5B1B9"/>
<dbReference type="CDD" id="cd01949">
    <property type="entry name" value="GGDEF"/>
    <property type="match status" value="1"/>
</dbReference>
<dbReference type="PANTHER" id="PTHR46663">
    <property type="entry name" value="DIGUANYLATE CYCLASE DGCT-RELATED"/>
    <property type="match status" value="1"/>
</dbReference>
<sequence>MKYRGRLIASSIILPIHTAYMVYYYFRDGHVDIADLAAYPLLAFLSYWAGLQYDKAVYYSDMDTLTDLYNRRFMIKAFDKIKAFANRMDGNLFLLVIDCDNFKYINDHYGHAKGDQVLSAIGKTLIKSTRDSDLVARWGGDEFVIVGHYKDGGKGLEAMLHRLEGQLAELSGRMKLPISVSIGSAVFPTDGADLDQLLRIADENMYVTKRARKASQA</sequence>